<name>A0A9N7ZBE1_PLEPL</name>
<sequence>METPPPRSSPTDHVSFSTRHRRSQSGGWRVKAATWFSLRACTRTRSHKANVKGHRARGGITRLISGINSGPTLPTCPGARASIGHLCLDCPLRSEDLYPDVGLQLRSRDK</sequence>
<accession>A0A9N7ZBE1</accession>
<gene>
    <name evidence="2" type="ORF">PLEPLA_LOCUS45583</name>
</gene>
<evidence type="ECO:0000313" key="2">
    <source>
        <dbReference type="EMBL" id="CAB1457756.1"/>
    </source>
</evidence>
<protein>
    <submittedName>
        <fullName evidence="2">Uncharacterized protein</fullName>
    </submittedName>
</protein>
<dbReference type="EMBL" id="CADEAL010004356">
    <property type="protein sequence ID" value="CAB1457756.1"/>
    <property type="molecule type" value="Genomic_DNA"/>
</dbReference>
<dbReference type="AlphaFoldDB" id="A0A9N7ZBE1"/>
<evidence type="ECO:0000313" key="3">
    <source>
        <dbReference type="Proteomes" id="UP001153269"/>
    </source>
</evidence>
<feature type="region of interest" description="Disordered" evidence="1">
    <location>
        <begin position="1"/>
        <end position="27"/>
    </location>
</feature>
<evidence type="ECO:0000256" key="1">
    <source>
        <dbReference type="SAM" id="MobiDB-lite"/>
    </source>
</evidence>
<comment type="caution">
    <text evidence="2">The sequence shown here is derived from an EMBL/GenBank/DDBJ whole genome shotgun (WGS) entry which is preliminary data.</text>
</comment>
<reference evidence="2" key="1">
    <citation type="submission" date="2020-03" db="EMBL/GenBank/DDBJ databases">
        <authorList>
            <person name="Weist P."/>
        </authorList>
    </citation>
    <scope>NUCLEOTIDE SEQUENCE</scope>
</reference>
<dbReference type="Proteomes" id="UP001153269">
    <property type="component" value="Unassembled WGS sequence"/>
</dbReference>
<keyword evidence="3" id="KW-1185">Reference proteome</keyword>
<proteinExistence type="predicted"/>
<organism evidence="2 3">
    <name type="scientific">Pleuronectes platessa</name>
    <name type="common">European plaice</name>
    <dbReference type="NCBI Taxonomy" id="8262"/>
    <lineage>
        <taxon>Eukaryota</taxon>
        <taxon>Metazoa</taxon>
        <taxon>Chordata</taxon>
        <taxon>Craniata</taxon>
        <taxon>Vertebrata</taxon>
        <taxon>Euteleostomi</taxon>
        <taxon>Actinopterygii</taxon>
        <taxon>Neopterygii</taxon>
        <taxon>Teleostei</taxon>
        <taxon>Neoteleostei</taxon>
        <taxon>Acanthomorphata</taxon>
        <taxon>Carangaria</taxon>
        <taxon>Pleuronectiformes</taxon>
        <taxon>Pleuronectoidei</taxon>
        <taxon>Pleuronectidae</taxon>
        <taxon>Pleuronectes</taxon>
    </lineage>
</organism>